<protein>
    <recommendedName>
        <fullName evidence="4">Embryo defective 2759</fullName>
    </recommendedName>
</protein>
<reference evidence="2" key="1">
    <citation type="journal article" date="2023" name="Nat. Commun.">
        <title>Diploid and tetraploid genomes of Acorus and the evolution of monocots.</title>
        <authorList>
            <person name="Ma L."/>
            <person name="Liu K.W."/>
            <person name="Li Z."/>
            <person name="Hsiao Y.Y."/>
            <person name="Qi Y."/>
            <person name="Fu T."/>
            <person name="Tang G.D."/>
            <person name="Zhang D."/>
            <person name="Sun W.H."/>
            <person name="Liu D.K."/>
            <person name="Li Y."/>
            <person name="Chen G.Z."/>
            <person name="Liu X.D."/>
            <person name="Liao X.Y."/>
            <person name="Jiang Y.T."/>
            <person name="Yu X."/>
            <person name="Hao Y."/>
            <person name="Huang J."/>
            <person name="Zhao X.W."/>
            <person name="Ke S."/>
            <person name="Chen Y.Y."/>
            <person name="Wu W.L."/>
            <person name="Hsu J.L."/>
            <person name="Lin Y.F."/>
            <person name="Huang M.D."/>
            <person name="Li C.Y."/>
            <person name="Huang L."/>
            <person name="Wang Z.W."/>
            <person name="Zhao X."/>
            <person name="Zhong W.Y."/>
            <person name="Peng D.H."/>
            <person name="Ahmad S."/>
            <person name="Lan S."/>
            <person name="Zhang J.S."/>
            <person name="Tsai W.C."/>
            <person name="Van de Peer Y."/>
            <person name="Liu Z.J."/>
        </authorList>
    </citation>
    <scope>NUCLEOTIDE SEQUENCE</scope>
    <source>
        <strain evidence="2">CP</strain>
    </source>
</reference>
<comment type="caution">
    <text evidence="2">The sequence shown here is derived from an EMBL/GenBank/DDBJ whole genome shotgun (WGS) entry which is preliminary data.</text>
</comment>
<keyword evidence="3" id="KW-1185">Reference proteome</keyword>
<evidence type="ECO:0000313" key="3">
    <source>
        <dbReference type="Proteomes" id="UP001180020"/>
    </source>
</evidence>
<dbReference type="PANTHER" id="PTHR48223:SF1">
    <property type="entry name" value="ABC TRANSMEMBRANE TYPE-1 DOMAIN-CONTAINING PROTEIN"/>
    <property type="match status" value="1"/>
</dbReference>
<keyword evidence="1" id="KW-0472">Membrane</keyword>
<feature type="transmembrane region" description="Helical" evidence="1">
    <location>
        <begin position="186"/>
        <end position="209"/>
    </location>
</feature>
<keyword evidence="1" id="KW-0812">Transmembrane</keyword>
<feature type="transmembrane region" description="Helical" evidence="1">
    <location>
        <begin position="229"/>
        <end position="251"/>
    </location>
</feature>
<evidence type="ECO:0008006" key="4">
    <source>
        <dbReference type="Google" id="ProtNLM"/>
    </source>
</evidence>
<organism evidence="2 3">
    <name type="scientific">Acorus calamus</name>
    <name type="common">Sweet flag</name>
    <dbReference type="NCBI Taxonomy" id="4465"/>
    <lineage>
        <taxon>Eukaryota</taxon>
        <taxon>Viridiplantae</taxon>
        <taxon>Streptophyta</taxon>
        <taxon>Embryophyta</taxon>
        <taxon>Tracheophyta</taxon>
        <taxon>Spermatophyta</taxon>
        <taxon>Magnoliopsida</taxon>
        <taxon>Liliopsida</taxon>
        <taxon>Acoraceae</taxon>
        <taxon>Acorus</taxon>
    </lineage>
</organism>
<evidence type="ECO:0000313" key="2">
    <source>
        <dbReference type="EMBL" id="KAK1297805.1"/>
    </source>
</evidence>
<dbReference type="PANTHER" id="PTHR48223">
    <property type="entry name" value="DEFECTIVE 2759, PUTATIVE ISOFORM 1-RELATED"/>
    <property type="match status" value="1"/>
</dbReference>
<dbReference type="AlphaFoldDB" id="A0AAV9D9F2"/>
<reference evidence="2" key="2">
    <citation type="submission" date="2023-06" db="EMBL/GenBank/DDBJ databases">
        <authorList>
            <person name="Ma L."/>
            <person name="Liu K.-W."/>
            <person name="Li Z."/>
            <person name="Hsiao Y.-Y."/>
            <person name="Qi Y."/>
            <person name="Fu T."/>
            <person name="Tang G."/>
            <person name="Zhang D."/>
            <person name="Sun W.-H."/>
            <person name="Liu D.-K."/>
            <person name="Li Y."/>
            <person name="Chen G.-Z."/>
            <person name="Liu X.-D."/>
            <person name="Liao X.-Y."/>
            <person name="Jiang Y.-T."/>
            <person name="Yu X."/>
            <person name="Hao Y."/>
            <person name="Huang J."/>
            <person name="Zhao X.-W."/>
            <person name="Ke S."/>
            <person name="Chen Y.-Y."/>
            <person name="Wu W.-L."/>
            <person name="Hsu J.-L."/>
            <person name="Lin Y.-F."/>
            <person name="Huang M.-D."/>
            <person name="Li C.-Y."/>
            <person name="Huang L."/>
            <person name="Wang Z.-W."/>
            <person name="Zhao X."/>
            <person name="Zhong W.-Y."/>
            <person name="Peng D.-H."/>
            <person name="Ahmad S."/>
            <person name="Lan S."/>
            <person name="Zhang J.-S."/>
            <person name="Tsai W.-C."/>
            <person name="Van De Peer Y."/>
            <person name="Liu Z.-J."/>
        </authorList>
    </citation>
    <scope>NUCLEOTIDE SEQUENCE</scope>
    <source>
        <strain evidence="2">CP</strain>
        <tissue evidence="2">Leaves</tissue>
    </source>
</reference>
<dbReference type="Proteomes" id="UP001180020">
    <property type="component" value="Unassembled WGS sequence"/>
</dbReference>
<name>A0AAV9D9F2_ACOCL</name>
<gene>
    <name evidence="2" type="ORF">QJS10_CPB14g00085</name>
</gene>
<dbReference type="EMBL" id="JAUJYO010000014">
    <property type="protein sequence ID" value="KAK1297805.1"/>
    <property type="molecule type" value="Genomic_DNA"/>
</dbReference>
<keyword evidence="1" id="KW-1133">Transmembrane helix</keyword>
<sequence length="341" mass="38389">MALIANPAQGSCSTFSSRPLPCTQGLKLKTAVYFHFVGRDICSSLKKHCLFSVKRQPIICPTGKPFKVSSFKGSPQNDESVGKSNGMKCTKKFVKLSHTPQERDETVKQSSDVQNLPLSYESEDGDNGMVGSPVIQNLFKKWLMMLRTHPSSQTDEVFSGPSQCENIPETQSGTLRLKAGNVLKAALGYFFGLDVAIQIPLLLFIPFYLAVNMVYSAEVSRELTPLWIVGPPVIALYVRLIQGVCALYVYCFKLLVTIITNLPTYCKLATSYIAEGKLKVFLYARLCQPIVDIMYFDYGGLLRQKMKQLQDWAVEKYLDYVESIWPHYCRTIRFLKKANLI</sequence>
<evidence type="ECO:0000256" key="1">
    <source>
        <dbReference type="SAM" id="Phobius"/>
    </source>
</evidence>
<accession>A0AAV9D9F2</accession>
<proteinExistence type="predicted"/>